<evidence type="ECO:0000313" key="2">
    <source>
        <dbReference type="EMBL" id="GMT32956.1"/>
    </source>
</evidence>
<keyword evidence="3" id="KW-1185">Reference proteome</keyword>
<comment type="caution">
    <text evidence="2">The sequence shown here is derived from an EMBL/GenBank/DDBJ whole genome shotgun (WGS) entry which is preliminary data.</text>
</comment>
<accession>A0AAV5WKZ9</accession>
<protein>
    <submittedName>
        <fullName evidence="2">Uncharacterized protein</fullName>
    </submittedName>
</protein>
<sequence>SQDVASPIPDPKEGIAVTAGPSTIMKLSEATGGDPKKIPAVGVPEDDGAYENVKSKSIQSLNKVLQDTDKNKNEEENVKE</sequence>
<feature type="non-terminal residue" evidence="2">
    <location>
        <position position="1"/>
    </location>
</feature>
<proteinExistence type="predicted"/>
<feature type="compositionally biased region" description="Basic and acidic residues" evidence="1">
    <location>
        <begin position="66"/>
        <end position="80"/>
    </location>
</feature>
<dbReference type="EMBL" id="BTSY01000006">
    <property type="protein sequence ID" value="GMT32956.1"/>
    <property type="molecule type" value="Genomic_DNA"/>
</dbReference>
<dbReference type="Proteomes" id="UP001432322">
    <property type="component" value="Unassembled WGS sequence"/>
</dbReference>
<dbReference type="AlphaFoldDB" id="A0AAV5WKZ9"/>
<gene>
    <name evidence="2" type="ORF">PFISCL1PPCAC_24253</name>
</gene>
<feature type="non-terminal residue" evidence="2">
    <location>
        <position position="80"/>
    </location>
</feature>
<evidence type="ECO:0000256" key="1">
    <source>
        <dbReference type="SAM" id="MobiDB-lite"/>
    </source>
</evidence>
<name>A0AAV5WKZ9_9BILA</name>
<organism evidence="2 3">
    <name type="scientific">Pristionchus fissidentatus</name>
    <dbReference type="NCBI Taxonomy" id="1538716"/>
    <lineage>
        <taxon>Eukaryota</taxon>
        <taxon>Metazoa</taxon>
        <taxon>Ecdysozoa</taxon>
        <taxon>Nematoda</taxon>
        <taxon>Chromadorea</taxon>
        <taxon>Rhabditida</taxon>
        <taxon>Rhabditina</taxon>
        <taxon>Diplogasteromorpha</taxon>
        <taxon>Diplogasteroidea</taxon>
        <taxon>Neodiplogasteridae</taxon>
        <taxon>Pristionchus</taxon>
    </lineage>
</organism>
<feature type="region of interest" description="Disordered" evidence="1">
    <location>
        <begin position="61"/>
        <end position="80"/>
    </location>
</feature>
<reference evidence="2" key="1">
    <citation type="submission" date="2023-10" db="EMBL/GenBank/DDBJ databases">
        <title>Genome assembly of Pristionchus species.</title>
        <authorList>
            <person name="Yoshida K."/>
            <person name="Sommer R.J."/>
        </authorList>
    </citation>
    <scope>NUCLEOTIDE SEQUENCE</scope>
    <source>
        <strain evidence="2">RS5133</strain>
    </source>
</reference>
<feature type="region of interest" description="Disordered" evidence="1">
    <location>
        <begin position="1"/>
        <end position="46"/>
    </location>
</feature>
<evidence type="ECO:0000313" key="3">
    <source>
        <dbReference type="Proteomes" id="UP001432322"/>
    </source>
</evidence>